<dbReference type="GO" id="GO:0045493">
    <property type="term" value="P:xylan catabolic process"/>
    <property type="evidence" value="ECO:0007669"/>
    <property type="project" value="InterPro"/>
</dbReference>
<dbReference type="PANTHER" id="PTHR42721">
    <property type="entry name" value="SUGAR HYDROLASE-RELATED"/>
    <property type="match status" value="1"/>
</dbReference>
<dbReference type="InterPro" id="IPR036962">
    <property type="entry name" value="Glyco_hydro_3_N_sf"/>
</dbReference>
<dbReference type="SUPFAM" id="SSF51445">
    <property type="entry name" value="(Trans)glycosidases"/>
    <property type="match status" value="1"/>
</dbReference>
<dbReference type="Gene3D" id="3.20.20.300">
    <property type="entry name" value="Glycoside hydrolase, family 3, N-terminal domain"/>
    <property type="match status" value="1"/>
</dbReference>
<accession>A0AAN7YEK7</accession>
<dbReference type="EMBL" id="JAVRRL010000055">
    <property type="protein sequence ID" value="KAK5109975.1"/>
    <property type="molecule type" value="Genomic_DNA"/>
</dbReference>
<sequence>MTRLSTVGGLLAQAAATYAFTCQSSAGATYNATSTYLGCYTGGTSILSAAKLSTIAMTPQLCTTWCGERGFAYGGVVFGTFVATTPQRQEQCFCDHQPNYSMSKKVADTQCSDLCTTDPSQRCGGGYIMSLYQITNAEASTGASLFTPACLTSPLCSHQVCDTSLSTSARIASLISELTEEEKILNLVDAAAGSSRIGLPPYEWWSEATHGVGSAPGVQFTNMPNNFSYATSFPAPILSSAAFDDDLIFQIGEVVGREGRAFGNNGFAGFDYWVRNAFSSNAADY</sequence>
<dbReference type="InterPro" id="IPR017853">
    <property type="entry name" value="GH"/>
</dbReference>
<dbReference type="Pfam" id="PF01822">
    <property type="entry name" value="WSC"/>
    <property type="match status" value="1"/>
</dbReference>
<name>A0AAN7YEK7_9PEZI</name>
<reference evidence="6" key="1">
    <citation type="submission" date="2023-08" db="EMBL/GenBank/DDBJ databases">
        <title>Black Yeasts Isolated from many extreme environments.</title>
        <authorList>
            <person name="Coleine C."/>
            <person name="Stajich J.E."/>
            <person name="Selbmann L."/>
        </authorList>
    </citation>
    <scope>NUCLEOTIDE SEQUENCE</scope>
    <source>
        <strain evidence="6">CCFEE 5401</strain>
    </source>
</reference>
<evidence type="ECO:0000259" key="5">
    <source>
        <dbReference type="PROSITE" id="PS51212"/>
    </source>
</evidence>
<feature type="signal peptide" evidence="4">
    <location>
        <begin position="1"/>
        <end position="19"/>
    </location>
</feature>
<dbReference type="GO" id="GO:0009044">
    <property type="term" value="F:xylan 1,4-beta-xylosidase activity"/>
    <property type="evidence" value="ECO:0007669"/>
    <property type="project" value="InterPro"/>
</dbReference>
<dbReference type="SMART" id="SM00321">
    <property type="entry name" value="WSC"/>
    <property type="match status" value="1"/>
</dbReference>
<proteinExistence type="inferred from homology"/>
<gene>
    <name evidence="6" type="ORF">LTR62_006342</name>
</gene>
<feature type="domain" description="WSC" evidence="5">
    <location>
        <begin position="33"/>
        <end position="135"/>
    </location>
</feature>
<dbReference type="InterPro" id="IPR044993">
    <property type="entry name" value="BXL"/>
</dbReference>
<organism evidence="6 7">
    <name type="scientific">Meristemomyces frigidus</name>
    <dbReference type="NCBI Taxonomy" id="1508187"/>
    <lineage>
        <taxon>Eukaryota</taxon>
        <taxon>Fungi</taxon>
        <taxon>Dikarya</taxon>
        <taxon>Ascomycota</taxon>
        <taxon>Pezizomycotina</taxon>
        <taxon>Dothideomycetes</taxon>
        <taxon>Dothideomycetidae</taxon>
        <taxon>Mycosphaerellales</taxon>
        <taxon>Teratosphaeriaceae</taxon>
        <taxon>Meristemomyces</taxon>
    </lineage>
</organism>
<keyword evidence="2" id="KW-0378">Hydrolase</keyword>
<comment type="similarity">
    <text evidence="1">Belongs to the glycosyl hydrolase 3 family.</text>
</comment>
<dbReference type="GO" id="GO:0031222">
    <property type="term" value="P:arabinan catabolic process"/>
    <property type="evidence" value="ECO:0007669"/>
    <property type="project" value="TreeGrafter"/>
</dbReference>
<dbReference type="GO" id="GO:0046556">
    <property type="term" value="F:alpha-L-arabinofuranosidase activity"/>
    <property type="evidence" value="ECO:0007669"/>
    <property type="project" value="TreeGrafter"/>
</dbReference>
<feature type="chain" id="PRO_5042919622" description="WSC domain-containing protein" evidence="4">
    <location>
        <begin position="20"/>
        <end position="285"/>
    </location>
</feature>
<dbReference type="Proteomes" id="UP001310890">
    <property type="component" value="Unassembled WGS sequence"/>
</dbReference>
<evidence type="ECO:0000313" key="6">
    <source>
        <dbReference type="EMBL" id="KAK5109975.1"/>
    </source>
</evidence>
<evidence type="ECO:0000313" key="7">
    <source>
        <dbReference type="Proteomes" id="UP001310890"/>
    </source>
</evidence>
<dbReference type="InterPro" id="IPR002889">
    <property type="entry name" value="WSC_carb-bd"/>
</dbReference>
<dbReference type="PROSITE" id="PS51212">
    <property type="entry name" value="WSC"/>
    <property type="match status" value="1"/>
</dbReference>
<dbReference type="AlphaFoldDB" id="A0AAN7YEK7"/>
<keyword evidence="3" id="KW-0325">Glycoprotein</keyword>
<dbReference type="PANTHER" id="PTHR42721:SF3">
    <property type="entry name" value="BETA-D-XYLOSIDASE 5-RELATED"/>
    <property type="match status" value="1"/>
</dbReference>
<protein>
    <recommendedName>
        <fullName evidence="5">WSC domain-containing protein</fullName>
    </recommendedName>
</protein>
<evidence type="ECO:0000256" key="1">
    <source>
        <dbReference type="ARBA" id="ARBA00005336"/>
    </source>
</evidence>
<evidence type="ECO:0000256" key="4">
    <source>
        <dbReference type="SAM" id="SignalP"/>
    </source>
</evidence>
<evidence type="ECO:0000256" key="2">
    <source>
        <dbReference type="ARBA" id="ARBA00022801"/>
    </source>
</evidence>
<evidence type="ECO:0000256" key="3">
    <source>
        <dbReference type="ARBA" id="ARBA00023180"/>
    </source>
</evidence>
<keyword evidence="4" id="KW-0732">Signal</keyword>
<comment type="caution">
    <text evidence="6">The sequence shown here is derived from an EMBL/GenBank/DDBJ whole genome shotgun (WGS) entry which is preliminary data.</text>
</comment>